<evidence type="ECO:0000259" key="11">
    <source>
        <dbReference type="Pfam" id="PF01694"/>
    </source>
</evidence>
<evidence type="ECO:0000256" key="5">
    <source>
        <dbReference type="ARBA" id="ARBA00022692"/>
    </source>
</evidence>
<dbReference type="SUPFAM" id="SSF144091">
    <property type="entry name" value="Rhomboid-like"/>
    <property type="match status" value="1"/>
</dbReference>
<feature type="transmembrane region" description="Helical" evidence="10">
    <location>
        <begin position="317"/>
        <end position="338"/>
    </location>
</feature>
<dbReference type="OMA" id="ACSGCRY"/>
<feature type="transmembrane region" description="Helical" evidence="10">
    <location>
        <begin position="400"/>
        <end position="417"/>
    </location>
</feature>
<reference evidence="13" key="1">
    <citation type="journal article" date="2017" name="Nucleic Acids Res.">
        <title>Proteogenomics produces comprehensive and highly accurate protein-coding gene annotation in a complete genome assembly of Malassezia sympodialis.</title>
        <authorList>
            <person name="Zhu Y."/>
            <person name="Engstroem P.G."/>
            <person name="Tellgren-Roth C."/>
            <person name="Baudo C.D."/>
            <person name="Kennell J.C."/>
            <person name="Sun S."/>
            <person name="Billmyre R.B."/>
            <person name="Schroeder M.S."/>
            <person name="Andersson A."/>
            <person name="Holm T."/>
            <person name="Sigurgeirsson B."/>
            <person name="Wu G."/>
            <person name="Sankaranarayanan S.R."/>
            <person name="Siddharthan R."/>
            <person name="Sanyal K."/>
            <person name="Lundeberg J."/>
            <person name="Nystedt B."/>
            <person name="Boekhout T."/>
            <person name="Dawson T.L. Jr."/>
            <person name="Heitman J."/>
            <person name="Scheynius A."/>
            <person name="Lehtioe J."/>
        </authorList>
    </citation>
    <scope>NUCLEOTIDE SEQUENCE [LARGE SCALE GENOMIC DNA]</scope>
    <source>
        <strain evidence="13">ATCC 42132</strain>
    </source>
</reference>
<dbReference type="STRING" id="1230383.A0A1M8A563"/>
<dbReference type="EMBL" id="LT671823">
    <property type="protein sequence ID" value="SHO77613.1"/>
    <property type="molecule type" value="Genomic_DNA"/>
</dbReference>
<accession>A0A1M8A563</accession>
<evidence type="ECO:0000256" key="3">
    <source>
        <dbReference type="ARBA" id="ARBA00009045"/>
    </source>
</evidence>
<keyword evidence="4 10" id="KW-0645">Protease</keyword>
<dbReference type="AlphaFoldDB" id="A0A1M8A563"/>
<comment type="similarity">
    <text evidence="3 10">Belongs to the peptidase S54 family.</text>
</comment>
<feature type="transmembrane region" description="Helical" evidence="10">
    <location>
        <begin position="282"/>
        <end position="305"/>
    </location>
</feature>
<keyword evidence="6 10" id="KW-0378">Hydrolase</keyword>
<evidence type="ECO:0000256" key="8">
    <source>
        <dbReference type="ARBA" id="ARBA00022989"/>
    </source>
</evidence>
<dbReference type="VEuPathDB" id="FungiDB:MSYG_1955"/>
<evidence type="ECO:0000256" key="1">
    <source>
        <dbReference type="ARBA" id="ARBA00000156"/>
    </source>
</evidence>
<organism evidence="12 13">
    <name type="scientific">Malassezia sympodialis (strain ATCC 42132)</name>
    <name type="common">Atopic eczema-associated yeast</name>
    <dbReference type="NCBI Taxonomy" id="1230383"/>
    <lineage>
        <taxon>Eukaryota</taxon>
        <taxon>Fungi</taxon>
        <taxon>Dikarya</taxon>
        <taxon>Basidiomycota</taxon>
        <taxon>Ustilaginomycotina</taxon>
        <taxon>Malasseziomycetes</taxon>
        <taxon>Malasseziales</taxon>
        <taxon>Malasseziaceae</taxon>
        <taxon>Malassezia</taxon>
    </lineage>
</organism>
<feature type="transmembrane region" description="Helical" evidence="10">
    <location>
        <begin position="174"/>
        <end position="195"/>
    </location>
</feature>
<feature type="transmembrane region" description="Helical" evidence="10">
    <location>
        <begin position="375"/>
        <end position="394"/>
    </location>
</feature>
<comment type="catalytic activity">
    <reaction evidence="1 10">
        <text>Cleaves type-1 transmembrane domains using a catalytic dyad composed of serine and histidine that are contributed by different transmembrane domains.</text>
        <dbReference type="EC" id="3.4.21.105"/>
    </reaction>
</comment>
<dbReference type="InterPro" id="IPR035952">
    <property type="entry name" value="Rhomboid-like_sf"/>
</dbReference>
<keyword evidence="7 10" id="KW-0720">Serine protease</keyword>
<dbReference type="EC" id="3.4.21.105" evidence="10"/>
<evidence type="ECO:0000256" key="10">
    <source>
        <dbReference type="RuleBase" id="RU362115"/>
    </source>
</evidence>
<comment type="subcellular location">
    <subcellularLocation>
        <location evidence="2 10">Membrane</location>
        <topology evidence="2 10">Multi-pass membrane protein</topology>
    </subcellularLocation>
</comment>
<feature type="transmembrane region" description="Helical" evidence="10">
    <location>
        <begin position="429"/>
        <end position="450"/>
    </location>
</feature>
<dbReference type="PANTHER" id="PTHR22936:SF69">
    <property type="entry name" value="RHOMBOID-LIKE PROTEIN"/>
    <property type="match status" value="1"/>
</dbReference>
<dbReference type="InterPro" id="IPR022764">
    <property type="entry name" value="Peptidase_S54_rhomboid_dom"/>
</dbReference>
<dbReference type="InterPro" id="IPR002610">
    <property type="entry name" value="Peptidase_S54_rhomboid-like"/>
</dbReference>
<evidence type="ECO:0000313" key="13">
    <source>
        <dbReference type="Proteomes" id="UP000186303"/>
    </source>
</evidence>
<keyword evidence="13" id="KW-1185">Reference proteome</keyword>
<keyword evidence="5 10" id="KW-0812">Transmembrane</keyword>
<feature type="transmembrane region" description="Helical" evidence="10">
    <location>
        <begin position="344"/>
        <end position="363"/>
    </location>
</feature>
<dbReference type="OrthoDB" id="2146116at2759"/>
<evidence type="ECO:0000256" key="9">
    <source>
        <dbReference type="ARBA" id="ARBA00023136"/>
    </source>
</evidence>
<evidence type="ECO:0000256" key="6">
    <source>
        <dbReference type="ARBA" id="ARBA00022801"/>
    </source>
</evidence>
<comment type="function">
    <text evidence="10">Serine protease involved in intramembrane proteolysis.</text>
</comment>
<keyword evidence="9 10" id="KW-0472">Membrane</keyword>
<sequence>MPSISSVYDNLQDHLRRGPGVLPAQPHPSMQVGAIVPHESQFSSRPGVESINMYNLNNKNEYDSTLSLHEPEYLLKENPHHYNSPYAAHWGMSDTDLSAKPDNKMGFAENELDEVRQLNGRPIYPYQYGGSSGSFSDVDMYTHNRDGKFTWSNDALLQKKVTERERGIGQQNHAYLTWFLSFAMVAVFVAELIMASKQTGQAVQTQPSVQPMIGPSSEFLISFGARFVPCMRKVPDLPTTNMLPCLKYSTSKLQSFTKDQLCSLAEICGLPDAEDPNQGYRFVSAIFVHAGFVHIFFNLVVLLTLCCQIEKLVGTPIYAIVFMAGGIGGNLLGGNFGLIGQPSLGASGAVYTCISFELIDLVYNWKFEMNAKTRLFMSVLFTIIGLALGLLPGIDNFSHIGGFCVGILSGMVFAPSIHATRSHMVVIWVYRAIGGGLLIAYFLALVLNFYRSENPVDTCRWCRYLSCLPNFDACKGTGIITTDSQGKPAARSFFL</sequence>
<gene>
    <name evidence="12" type="ORF">MSYG_1955</name>
</gene>
<evidence type="ECO:0000256" key="7">
    <source>
        <dbReference type="ARBA" id="ARBA00022825"/>
    </source>
</evidence>
<name>A0A1M8A563_MALS4</name>
<dbReference type="Proteomes" id="UP000186303">
    <property type="component" value="Chromosome 3"/>
</dbReference>
<dbReference type="GO" id="GO:0016020">
    <property type="term" value="C:membrane"/>
    <property type="evidence" value="ECO:0007669"/>
    <property type="project" value="UniProtKB-SubCell"/>
</dbReference>
<evidence type="ECO:0000256" key="2">
    <source>
        <dbReference type="ARBA" id="ARBA00004141"/>
    </source>
</evidence>
<dbReference type="GO" id="GO:0006508">
    <property type="term" value="P:proteolysis"/>
    <property type="evidence" value="ECO:0007669"/>
    <property type="project" value="UniProtKB-KW"/>
</dbReference>
<protein>
    <recommendedName>
        <fullName evidence="10">Rhomboid-type serine protease</fullName>
        <ecNumber evidence="10">3.4.21.105</ecNumber>
    </recommendedName>
</protein>
<feature type="domain" description="Peptidase S54 rhomboid" evidence="11">
    <location>
        <begin position="277"/>
        <end position="414"/>
    </location>
</feature>
<dbReference type="Gene3D" id="1.20.1540.10">
    <property type="entry name" value="Rhomboid-like"/>
    <property type="match status" value="1"/>
</dbReference>
<keyword evidence="8 10" id="KW-1133">Transmembrane helix</keyword>
<dbReference type="PANTHER" id="PTHR22936">
    <property type="entry name" value="RHOMBOID-RELATED"/>
    <property type="match status" value="1"/>
</dbReference>
<dbReference type="Pfam" id="PF01694">
    <property type="entry name" value="Rhomboid"/>
    <property type="match status" value="1"/>
</dbReference>
<dbReference type="GO" id="GO:0004252">
    <property type="term" value="F:serine-type endopeptidase activity"/>
    <property type="evidence" value="ECO:0007669"/>
    <property type="project" value="InterPro"/>
</dbReference>
<proteinExistence type="inferred from homology"/>
<evidence type="ECO:0000313" key="12">
    <source>
        <dbReference type="EMBL" id="SHO77613.1"/>
    </source>
</evidence>
<evidence type="ECO:0000256" key="4">
    <source>
        <dbReference type="ARBA" id="ARBA00022670"/>
    </source>
</evidence>